<name>A0ABW3DC23_9BACL</name>
<dbReference type="EMBL" id="JBHTIU010000058">
    <property type="protein sequence ID" value="MFD0870745.1"/>
    <property type="molecule type" value="Genomic_DNA"/>
</dbReference>
<sequence length="59" mass="6423">MDIAALSIVLSQASLSQSVGIRLLSMSKDQAEQQGQTISQMMETTSIHPDLGHKLDIRI</sequence>
<protein>
    <submittedName>
        <fullName evidence="1">YjfB family protein</fullName>
    </submittedName>
</protein>
<evidence type="ECO:0000313" key="1">
    <source>
        <dbReference type="EMBL" id="MFD0870745.1"/>
    </source>
</evidence>
<reference evidence="2" key="1">
    <citation type="journal article" date="2019" name="Int. J. Syst. Evol. Microbiol.">
        <title>The Global Catalogue of Microorganisms (GCM) 10K type strain sequencing project: providing services to taxonomists for standard genome sequencing and annotation.</title>
        <authorList>
            <consortium name="The Broad Institute Genomics Platform"/>
            <consortium name="The Broad Institute Genome Sequencing Center for Infectious Disease"/>
            <person name="Wu L."/>
            <person name="Ma J."/>
        </authorList>
    </citation>
    <scope>NUCLEOTIDE SEQUENCE [LARGE SCALE GENOMIC DNA]</scope>
    <source>
        <strain evidence="2">CCUG 57263</strain>
    </source>
</reference>
<evidence type="ECO:0000313" key="2">
    <source>
        <dbReference type="Proteomes" id="UP001597120"/>
    </source>
</evidence>
<gene>
    <name evidence="1" type="ORF">ACFQ03_16445</name>
</gene>
<accession>A0ABW3DC23</accession>
<organism evidence="1 2">
    <name type="scientific">Paenibacillus residui</name>
    <dbReference type="NCBI Taxonomy" id="629724"/>
    <lineage>
        <taxon>Bacteria</taxon>
        <taxon>Bacillati</taxon>
        <taxon>Bacillota</taxon>
        <taxon>Bacilli</taxon>
        <taxon>Bacillales</taxon>
        <taxon>Paenibacillaceae</taxon>
        <taxon>Paenibacillus</taxon>
    </lineage>
</organism>
<dbReference type="Proteomes" id="UP001597120">
    <property type="component" value="Unassembled WGS sequence"/>
</dbReference>
<dbReference type="RefSeq" id="WP_379289484.1">
    <property type="nucleotide sequence ID" value="NZ_JBHTIU010000058.1"/>
</dbReference>
<dbReference type="InterPro" id="IPR025906">
    <property type="entry name" value="YjfB_motility"/>
</dbReference>
<keyword evidence="2" id="KW-1185">Reference proteome</keyword>
<comment type="caution">
    <text evidence="1">The sequence shown here is derived from an EMBL/GenBank/DDBJ whole genome shotgun (WGS) entry which is preliminary data.</text>
</comment>
<proteinExistence type="predicted"/>
<dbReference type="Pfam" id="PF14070">
    <property type="entry name" value="YjfB_motility"/>
    <property type="match status" value="1"/>
</dbReference>